<dbReference type="PANTHER" id="PTHR42714:SF2">
    <property type="entry name" value="TRNA MODIFICATION GTPASE GTPBP3, MITOCHONDRIAL"/>
    <property type="match status" value="1"/>
</dbReference>
<reference evidence="3 4" key="1">
    <citation type="submission" date="2021-08" db="EMBL/GenBank/DDBJ databases">
        <title>Draft genome sequence of Spirulina subsalsa with high tolerance to salinity and hype-accumulation of phycocyanin.</title>
        <authorList>
            <person name="Pei H."/>
            <person name="Jiang L."/>
        </authorList>
    </citation>
    <scope>NUCLEOTIDE SEQUENCE [LARGE SCALE GENOMIC DNA]</scope>
    <source>
        <strain evidence="3 4">FACHB-351</strain>
    </source>
</reference>
<dbReference type="Gene3D" id="3.40.50.300">
    <property type="entry name" value="P-loop containing nucleotide triphosphate hydrolases"/>
    <property type="match status" value="1"/>
</dbReference>
<dbReference type="InterPro" id="IPR027417">
    <property type="entry name" value="P-loop_NTPase"/>
</dbReference>
<dbReference type="InterPro" id="IPR006073">
    <property type="entry name" value="GTP-bd"/>
</dbReference>
<sequence length="635" mass="72016">MRLKPWQWIVLITPITVIVLFLLIAAGTQIHDWRLNWIWAVFTLLLVGWRWLLVRWTKPLPSSLETPLVAWEQSLDSPTFTPEGRDQALEQVERVLQGILAQAQSDRPLWEDMATFWERCREVVVQVAQVYHPEVQYPILNIYIPQAYGLMRSTVEDVDCWMEQLSPALNQVTVGQAYQAYALYQKLEPSARKALRVWNWAQWLLNPAAAAARMASQGTNQKATQQLLVNLGQMVRETALRNLARQAAALYGGQGVPNLETAAPPPGLAKAKTTTLQAILEAAEPTERLEQKPLNLLFMGRTGAGKTSLINSLFESEQGEVDVLPSTDQIKSYHWETPQGDSLTLWDTPGYEQVNQREFRAWVLEAAQESDLLLLVTPALDPALQMDGDLLQEIHATASDLPILGVVTQVDKLRPLREWEPPYDWQNGDRPKEKNIRAATQYRGEQLAAFCGQVLPVVTQDWQTGRSPWNIDTLSVILWEAIAPTQQIRLARFLRDRETRIIATAKLIDRYTLQMTTTQGLTALLKSPILQFLSTLTTGSPALAYLLAEQIPVEQLPVVIGKLQLAYDLYNLLGSKNTKSPSFDLLALWPLLLENNARPDQEAWAFGHALVEYWTQPLSLEQTEQRYQYYLKNFP</sequence>
<accession>A0ABT3LAW2</accession>
<feature type="domain" description="G" evidence="2">
    <location>
        <begin position="297"/>
        <end position="395"/>
    </location>
</feature>
<feature type="transmembrane region" description="Helical" evidence="1">
    <location>
        <begin position="6"/>
        <end position="25"/>
    </location>
</feature>
<evidence type="ECO:0000313" key="3">
    <source>
        <dbReference type="EMBL" id="MCW6038625.1"/>
    </source>
</evidence>
<evidence type="ECO:0000313" key="4">
    <source>
        <dbReference type="Proteomes" id="UP001526426"/>
    </source>
</evidence>
<dbReference type="EMBL" id="JAIHOM010000154">
    <property type="protein sequence ID" value="MCW6038625.1"/>
    <property type="molecule type" value="Genomic_DNA"/>
</dbReference>
<keyword evidence="1" id="KW-0812">Transmembrane</keyword>
<keyword evidence="1" id="KW-0472">Membrane</keyword>
<organism evidence="3 4">
    <name type="scientific">Spirulina subsalsa FACHB-351</name>
    <dbReference type="NCBI Taxonomy" id="234711"/>
    <lineage>
        <taxon>Bacteria</taxon>
        <taxon>Bacillati</taxon>
        <taxon>Cyanobacteriota</taxon>
        <taxon>Cyanophyceae</taxon>
        <taxon>Spirulinales</taxon>
        <taxon>Spirulinaceae</taxon>
        <taxon>Spirulina</taxon>
    </lineage>
</organism>
<dbReference type="PANTHER" id="PTHR42714">
    <property type="entry name" value="TRNA MODIFICATION GTPASE GTPBP3"/>
    <property type="match status" value="1"/>
</dbReference>
<dbReference type="RefSeq" id="WP_265266545.1">
    <property type="nucleotide sequence ID" value="NZ_JAIHOM010000154.1"/>
</dbReference>
<proteinExistence type="predicted"/>
<evidence type="ECO:0000259" key="2">
    <source>
        <dbReference type="Pfam" id="PF01926"/>
    </source>
</evidence>
<evidence type="ECO:0000256" key="1">
    <source>
        <dbReference type="SAM" id="Phobius"/>
    </source>
</evidence>
<comment type="caution">
    <text evidence="3">The sequence shown here is derived from an EMBL/GenBank/DDBJ whole genome shotgun (WGS) entry which is preliminary data.</text>
</comment>
<keyword evidence="1" id="KW-1133">Transmembrane helix</keyword>
<name>A0ABT3LAW2_9CYAN</name>
<protein>
    <submittedName>
        <fullName evidence="3">GTPase family protein</fullName>
    </submittedName>
</protein>
<feature type="transmembrane region" description="Helical" evidence="1">
    <location>
        <begin position="37"/>
        <end position="54"/>
    </location>
</feature>
<dbReference type="Pfam" id="PF01926">
    <property type="entry name" value="MMR_HSR1"/>
    <property type="match status" value="1"/>
</dbReference>
<keyword evidence="4" id="KW-1185">Reference proteome</keyword>
<dbReference type="SUPFAM" id="SSF52540">
    <property type="entry name" value="P-loop containing nucleoside triphosphate hydrolases"/>
    <property type="match status" value="1"/>
</dbReference>
<dbReference type="Proteomes" id="UP001526426">
    <property type="component" value="Unassembled WGS sequence"/>
</dbReference>
<gene>
    <name evidence="3" type="ORF">K4A83_20455</name>
</gene>